<dbReference type="Gene3D" id="1.25.40.10">
    <property type="entry name" value="Tetratricopeptide repeat domain"/>
    <property type="match status" value="1"/>
</dbReference>
<keyword evidence="3" id="KW-0812">Transmembrane</keyword>
<name>I4FVD7_MICAE</name>
<evidence type="ECO:0000256" key="3">
    <source>
        <dbReference type="SAM" id="Phobius"/>
    </source>
</evidence>
<proteinExistence type="predicted"/>
<dbReference type="HOGENOM" id="CLU_1617124_0_0_3"/>
<dbReference type="EMBL" id="CAII01000616">
    <property type="protein sequence ID" value="CCH99612.1"/>
    <property type="molecule type" value="Genomic_DNA"/>
</dbReference>
<dbReference type="PANTHER" id="PTHR44858:SF1">
    <property type="entry name" value="UDP-N-ACETYLGLUCOSAMINE--PEPTIDE N-ACETYLGLUCOSAMINYLTRANSFERASE SPINDLY-RELATED"/>
    <property type="match status" value="1"/>
</dbReference>
<keyword evidence="2" id="KW-0802">TPR repeat</keyword>
<dbReference type="InterPro" id="IPR011990">
    <property type="entry name" value="TPR-like_helical_dom_sf"/>
</dbReference>
<keyword evidence="3" id="KW-1133">Transmembrane helix</keyword>
<dbReference type="AlphaFoldDB" id="I4FVD7"/>
<dbReference type="SUPFAM" id="SSF48452">
    <property type="entry name" value="TPR-like"/>
    <property type="match status" value="1"/>
</dbReference>
<evidence type="ECO:0000256" key="2">
    <source>
        <dbReference type="ARBA" id="ARBA00022803"/>
    </source>
</evidence>
<protein>
    <submittedName>
        <fullName evidence="4">Tetratricopeptide repeat protein (Modular protein)</fullName>
    </submittedName>
</protein>
<reference evidence="4 5" key="1">
    <citation type="submission" date="2012-04" db="EMBL/GenBank/DDBJ databases">
        <authorList>
            <person name="Genoscope - CEA"/>
        </authorList>
    </citation>
    <scope>NUCLEOTIDE SEQUENCE [LARGE SCALE GENOMIC DNA]</scope>
    <source>
        <strain evidence="4 5">9717</strain>
    </source>
</reference>
<dbReference type="Pfam" id="PF00515">
    <property type="entry name" value="TPR_1"/>
    <property type="match status" value="1"/>
</dbReference>
<evidence type="ECO:0000256" key="1">
    <source>
        <dbReference type="ARBA" id="ARBA00022737"/>
    </source>
</evidence>
<evidence type="ECO:0000313" key="4">
    <source>
        <dbReference type="EMBL" id="CCH99612.1"/>
    </source>
</evidence>
<feature type="transmembrane region" description="Helical" evidence="3">
    <location>
        <begin position="20"/>
        <end position="42"/>
    </location>
</feature>
<dbReference type="InterPro" id="IPR019734">
    <property type="entry name" value="TPR_rpt"/>
</dbReference>
<dbReference type="PANTHER" id="PTHR44858">
    <property type="entry name" value="TETRATRICOPEPTIDE REPEAT PROTEIN 6"/>
    <property type="match status" value="1"/>
</dbReference>
<dbReference type="InterPro" id="IPR050498">
    <property type="entry name" value="Ycf3"/>
</dbReference>
<dbReference type="SMART" id="SM00028">
    <property type="entry name" value="TPR"/>
    <property type="match status" value="3"/>
</dbReference>
<evidence type="ECO:0000313" key="5">
    <source>
        <dbReference type="Proteomes" id="UP000003172"/>
    </source>
</evidence>
<accession>I4FVD7</accession>
<keyword evidence="3" id="KW-0472">Membrane</keyword>
<sequence>MNYVEAQITLTEALPMKSFALLTTVSLIGLSTLATVHPVMALESRQPAETRIAQANYKEAIAHFNRGINYIQQEKYDLALAQFTRAIELDPDYSEAYLGRGMIYTIREQWRPAFQDLNTAIRLNPRAAYAYHFRGYVHLAFNQRQNAIADLTTAAELFRQQGNTEMYNSAIEALRQIGA</sequence>
<comment type="caution">
    <text evidence="4">The sequence shown here is derived from an EMBL/GenBank/DDBJ whole genome shotgun (WGS) entry which is preliminary data.</text>
</comment>
<dbReference type="Proteomes" id="UP000003172">
    <property type="component" value="Unassembled WGS sequence"/>
</dbReference>
<gene>
    <name evidence="4" type="ORF">MICAB_6530001</name>
</gene>
<organism evidence="4 5">
    <name type="scientific">Microcystis aeruginosa PCC 9717</name>
    <dbReference type="NCBI Taxonomy" id="1160286"/>
    <lineage>
        <taxon>Bacteria</taxon>
        <taxon>Bacillati</taxon>
        <taxon>Cyanobacteriota</taxon>
        <taxon>Cyanophyceae</taxon>
        <taxon>Oscillatoriophycideae</taxon>
        <taxon>Chroococcales</taxon>
        <taxon>Microcystaceae</taxon>
        <taxon>Microcystis</taxon>
    </lineage>
</organism>
<keyword evidence="1" id="KW-0677">Repeat</keyword>